<dbReference type="EMBL" id="JASBNA010000010">
    <property type="protein sequence ID" value="KAK7688459.1"/>
    <property type="molecule type" value="Genomic_DNA"/>
</dbReference>
<reference evidence="2 3" key="1">
    <citation type="submission" date="2022-09" db="EMBL/GenBank/DDBJ databases">
        <authorList>
            <person name="Palmer J.M."/>
        </authorList>
    </citation>
    <scope>NUCLEOTIDE SEQUENCE [LARGE SCALE GENOMIC DNA]</scope>
    <source>
        <strain evidence="2 3">DSM 7382</strain>
    </source>
</reference>
<gene>
    <name evidence="2" type="ORF">QCA50_007997</name>
</gene>
<dbReference type="AlphaFoldDB" id="A0AAW0GAZ0"/>
<name>A0AAW0GAZ0_9APHY</name>
<dbReference type="Proteomes" id="UP001385951">
    <property type="component" value="Unassembled WGS sequence"/>
</dbReference>
<keyword evidence="3" id="KW-1185">Reference proteome</keyword>
<sequence>MPENRNTRVQPSATRWLSSYQYRRGALQQQGNYEQGVLRRLGVLIEYVMHEHHTNERERLEFVWHLRLCFESMPMWTKLEQLFIWARGRWPLLDRALMTSNEDNIWLSDILHNAEYLQACTEEVLHRDSEVVGSSQGLAEDGESEVDDSELPDLITPDVSDDNM</sequence>
<comment type="caution">
    <text evidence="2">The sequence shown here is derived from an EMBL/GenBank/DDBJ whole genome shotgun (WGS) entry which is preliminary data.</text>
</comment>
<evidence type="ECO:0000313" key="2">
    <source>
        <dbReference type="EMBL" id="KAK7688459.1"/>
    </source>
</evidence>
<evidence type="ECO:0000256" key="1">
    <source>
        <dbReference type="SAM" id="MobiDB-lite"/>
    </source>
</evidence>
<protein>
    <submittedName>
        <fullName evidence="2">Uncharacterized protein</fullName>
    </submittedName>
</protein>
<proteinExistence type="predicted"/>
<feature type="region of interest" description="Disordered" evidence="1">
    <location>
        <begin position="131"/>
        <end position="164"/>
    </location>
</feature>
<feature type="compositionally biased region" description="Acidic residues" evidence="1">
    <location>
        <begin position="140"/>
        <end position="151"/>
    </location>
</feature>
<accession>A0AAW0GAZ0</accession>
<organism evidence="2 3">
    <name type="scientific">Cerrena zonata</name>
    <dbReference type="NCBI Taxonomy" id="2478898"/>
    <lineage>
        <taxon>Eukaryota</taxon>
        <taxon>Fungi</taxon>
        <taxon>Dikarya</taxon>
        <taxon>Basidiomycota</taxon>
        <taxon>Agaricomycotina</taxon>
        <taxon>Agaricomycetes</taxon>
        <taxon>Polyporales</taxon>
        <taxon>Cerrenaceae</taxon>
        <taxon>Cerrena</taxon>
    </lineage>
</organism>
<evidence type="ECO:0000313" key="3">
    <source>
        <dbReference type="Proteomes" id="UP001385951"/>
    </source>
</evidence>